<accession>A0A0D6LGN6</accession>
<evidence type="ECO:0000313" key="1">
    <source>
        <dbReference type="EMBL" id="EPB71149.1"/>
    </source>
</evidence>
<sequence length="392" mass="45674">MFHFETNPFRDDHLEPISLTTHCTSLYLHLLEEQVKSWDGPISLALFIDRGSAAAVQYLVNLHKCDRAYTDKLSLHVVYKLSAFQERCQPLPVVTQTMSCRNLTQKYRKSFLQYLMPPFGIYPINVMRNVARRGAPSSIQLISDIEMIFSFRDDHLEPISLTTHCTSLYLHLLEEQVKSWDGPISLALFIDRGSAAAVQYLVNLHNTKFAERAKKIANEHIKENGKELIVIRRFEIEDKVPVPRTHTALKKLIQSRLAFEFHHKLFPAGHTIEALWEWFRRSDANRDPYVWEIPYKNPSWEPQFIMHATDPLSEEGMPTRIRDQQALAYELCRANYTFLLTSQLFNVHRGVKRVATTMDSAVAEHQKRLRNFINRVDSTYPRTIARCKKFVM</sequence>
<keyword evidence="2" id="KW-1185">Reference proteome</keyword>
<dbReference type="Proteomes" id="UP000054495">
    <property type="component" value="Unassembled WGS sequence"/>
</dbReference>
<dbReference type="PANTHER" id="PTHR47411:SF3">
    <property type="entry name" value="I-BETA-1,3-N-ACETYLGLUCOSAMINYLTRANSFERASE"/>
    <property type="match status" value="1"/>
</dbReference>
<evidence type="ECO:0000313" key="2">
    <source>
        <dbReference type="Proteomes" id="UP000054495"/>
    </source>
</evidence>
<organism evidence="1 2">
    <name type="scientific">Ancylostoma ceylanicum</name>
    <dbReference type="NCBI Taxonomy" id="53326"/>
    <lineage>
        <taxon>Eukaryota</taxon>
        <taxon>Metazoa</taxon>
        <taxon>Ecdysozoa</taxon>
        <taxon>Nematoda</taxon>
        <taxon>Chromadorea</taxon>
        <taxon>Rhabditida</taxon>
        <taxon>Rhabditina</taxon>
        <taxon>Rhabditomorpha</taxon>
        <taxon>Strongyloidea</taxon>
        <taxon>Ancylostomatidae</taxon>
        <taxon>Ancylostomatinae</taxon>
        <taxon>Ancylostoma</taxon>
    </lineage>
</organism>
<dbReference type="AlphaFoldDB" id="A0A0D6LGN6"/>
<reference evidence="1 2" key="1">
    <citation type="submission" date="2013-05" db="EMBL/GenBank/DDBJ databases">
        <title>Draft genome of the parasitic nematode Anyclostoma ceylanicum.</title>
        <authorList>
            <person name="Mitreva M."/>
        </authorList>
    </citation>
    <scope>NUCLEOTIDE SEQUENCE [LARGE SCALE GENOMIC DNA]</scope>
</reference>
<gene>
    <name evidence="1" type="ORF">ANCCEY_09755</name>
</gene>
<proteinExistence type="predicted"/>
<protein>
    <submittedName>
        <fullName evidence="1">Uncharacterized protein</fullName>
    </submittedName>
</protein>
<dbReference type="EMBL" id="KE125133">
    <property type="protein sequence ID" value="EPB71149.1"/>
    <property type="molecule type" value="Genomic_DNA"/>
</dbReference>
<dbReference type="Pfam" id="PF13896">
    <property type="entry name" value="Glyco_transf_49"/>
    <property type="match status" value="2"/>
</dbReference>
<dbReference type="PANTHER" id="PTHR47411">
    <property type="entry name" value="B3GNT1, BETA-1,3-N-ACETYLGUCOSAMINYLTRANSFERASE 1, HOMOLOG"/>
    <property type="match status" value="1"/>
</dbReference>
<name>A0A0D6LGN6_9BILA</name>